<sequence length="311" mass="33943">MPHLPLCLFALCFVDLRNSPVGSRVTLKAPLIFAPLPPELGRRYIGMVSIKTPVHTSSEVAQPSGVATSSPNDGTASGQNDIASGSSLREQSRTSDKQDLRDLLSARSVNLYGRISFTTIGRQRGRTHQIPRHLRRDWNPPRVPRKGVQPKSSTVPNLRRVLPALPFVPPPTGRQLGRRDGGNRTSFSKFRPTGKTDLVTILASDPEKEGDKMGAAPAQDDDAAEPKVVAWTGPTHKRASTAMAGVELMRSSSAGGTEVIGRWWIRRIWGSLNRPPRRATDSNEISRDAPKNSEHQSVRHAEMATDLPVPA</sequence>
<reference evidence="2 3" key="1">
    <citation type="submission" date="2014-04" db="EMBL/GenBank/DDBJ databases">
        <authorList>
            <consortium name="DOE Joint Genome Institute"/>
            <person name="Kuo A."/>
            <person name="Girlanda M."/>
            <person name="Perotto S."/>
            <person name="Kohler A."/>
            <person name="Nagy L.G."/>
            <person name="Floudas D."/>
            <person name="Copeland A."/>
            <person name="Barry K.W."/>
            <person name="Cichocki N."/>
            <person name="Veneault-Fourrey C."/>
            <person name="LaButti K."/>
            <person name="Lindquist E.A."/>
            <person name="Lipzen A."/>
            <person name="Lundell T."/>
            <person name="Morin E."/>
            <person name="Murat C."/>
            <person name="Sun H."/>
            <person name="Tunlid A."/>
            <person name="Henrissat B."/>
            <person name="Grigoriev I.V."/>
            <person name="Hibbett D.S."/>
            <person name="Martin F."/>
            <person name="Nordberg H.P."/>
            <person name="Cantor M.N."/>
            <person name="Hua S.X."/>
        </authorList>
    </citation>
    <scope>NUCLEOTIDE SEQUENCE [LARGE SCALE GENOMIC DNA]</scope>
    <source>
        <strain evidence="2 3">MUT 4182</strain>
    </source>
</reference>
<feature type="compositionally biased region" description="Basic and acidic residues" evidence="1">
    <location>
        <begin position="90"/>
        <end position="100"/>
    </location>
</feature>
<proteinExistence type="predicted"/>
<feature type="compositionally biased region" description="Polar residues" evidence="1">
    <location>
        <begin position="56"/>
        <end position="89"/>
    </location>
</feature>
<feature type="compositionally biased region" description="Basic and acidic residues" evidence="1">
    <location>
        <begin position="278"/>
        <end position="303"/>
    </location>
</feature>
<evidence type="ECO:0000313" key="2">
    <source>
        <dbReference type="EMBL" id="KIO21467.1"/>
    </source>
</evidence>
<feature type="compositionally biased region" description="Basic residues" evidence="1">
    <location>
        <begin position="123"/>
        <end position="135"/>
    </location>
</feature>
<feature type="region of interest" description="Disordered" evidence="1">
    <location>
        <begin position="273"/>
        <end position="311"/>
    </location>
</feature>
<gene>
    <name evidence="2" type="ORF">M407DRAFT_218194</name>
</gene>
<dbReference type="EMBL" id="KN823137">
    <property type="protein sequence ID" value="KIO21467.1"/>
    <property type="molecule type" value="Genomic_DNA"/>
</dbReference>
<dbReference type="AlphaFoldDB" id="A0A0C3LJ85"/>
<accession>A0A0C3LJ85</accession>
<reference evidence="3" key="2">
    <citation type="submission" date="2015-01" db="EMBL/GenBank/DDBJ databases">
        <title>Evolutionary Origins and Diversification of the Mycorrhizal Mutualists.</title>
        <authorList>
            <consortium name="DOE Joint Genome Institute"/>
            <consortium name="Mycorrhizal Genomics Consortium"/>
            <person name="Kohler A."/>
            <person name="Kuo A."/>
            <person name="Nagy L.G."/>
            <person name="Floudas D."/>
            <person name="Copeland A."/>
            <person name="Barry K.W."/>
            <person name="Cichocki N."/>
            <person name="Veneault-Fourrey C."/>
            <person name="LaButti K."/>
            <person name="Lindquist E.A."/>
            <person name="Lipzen A."/>
            <person name="Lundell T."/>
            <person name="Morin E."/>
            <person name="Murat C."/>
            <person name="Riley R."/>
            <person name="Ohm R."/>
            <person name="Sun H."/>
            <person name="Tunlid A."/>
            <person name="Henrissat B."/>
            <person name="Grigoriev I.V."/>
            <person name="Hibbett D.S."/>
            <person name="Martin F."/>
        </authorList>
    </citation>
    <scope>NUCLEOTIDE SEQUENCE [LARGE SCALE GENOMIC DNA]</scope>
    <source>
        <strain evidence="3">MUT 4182</strain>
    </source>
</reference>
<feature type="region of interest" description="Disordered" evidence="1">
    <location>
        <begin position="122"/>
        <end position="191"/>
    </location>
</feature>
<name>A0A0C3LJ85_9AGAM</name>
<feature type="region of interest" description="Disordered" evidence="1">
    <location>
        <begin position="204"/>
        <end position="224"/>
    </location>
</feature>
<evidence type="ECO:0000256" key="1">
    <source>
        <dbReference type="SAM" id="MobiDB-lite"/>
    </source>
</evidence>
<keyword evidence="3" id="KW-1185">Reference proteome</keyword>
<evidence type="ECO:0000313" key="3">
    <source>
        <dbReference type="Proteomes" id="UP000054248"/>
    </source>
</evidence>
<dbReference type="HOGENOM" id="CLU_894852_0_0_1"/>
<organism evidence="2 3">
    <name type="scientific">Tulasnella calospora MUT 4182</name>
    <dbReference type="NCBI Taxonomy" id="1051891"/>
    <lineage>
        <taxon>Eukaryota</taxon>
        <taxon>Fungi</taxon>
        <taxon>Dikarya</taxon>
        <taxon>Basidiomycota</taxon>
        <taxon>Agaricomycotina</taxon>
        <taxon>Agaricomycetes</taxon>
        <taxon>Cantharellales</taxon>
        <taxon>Tulasnellaceae</taxon>
        <taxon>Tulasnella</taxon>
    </lineage>
</organism>
<protein>
    <submittedName>
        <fullName evidence="2">Uncharacterized protein</fullName>
    </submittedName>
</protein>
<feature type="region of interest" description="Disordered" evidence="1">
    <location>
        <begin position="56"/>
        <end position="100"/>
    </location>
</feature>
<dbReference type="Proteomes" id="UP000054248">
    <property type="component" value="Unassembled WGS sequence"/>
</dbReference>